<keyword evidence="3" id="KW-0808">Transferase</keyword>
<evidence type="ECO:0000256" key="6">
    <source>
        <dbReference type="SAM" id="Coils"/>
    </source>
</evidence>
<evidence type="ECO:0000256" key="2">
    <source>
        <dbReference type="ARBA" id="ARBA00022603"/>
    </source>
</evidence>
<dbReference type="InterPro" id="IPR047939">
    <property type="entry name" value="BREX_1_PglX"/>
</dbReference>
<evidence type="ECO:0000256" key="5">
    <source>
        <dbReference type="ARBA" id="ARBA00047942"/>
    </source>
</evidence>
<feature type="domain" description="Type II methyltransferase M.TaqI-like" evidence="7">
    <location>
        <begin position="336"/>
        <end position="568"/>
    </location>
</feature>
<dbReference type="GO" id="GO:0009007">
    <property type="term" value="F:site-specific DNA-methyltransferase (adenine-specific) activity"/>
    <property type="evidence" value="ECO:0007669"/>
    <property type="project" value="UniProtKB-EC"/>
</dbReference>
<dbReference type="Pfam" id="PF07669">
    <property type="entry name" value="Eco57I"/>
    <property type="match status" value="1"/>
</dbReference>
<dbReference type="SUPFAM" id="SSF53335">
    <property type="entry name" value="S-adenosyl-L-methionine-dependent methyltransferases"/>
    <property type="match status" value="1"/>
</dbReference>
<name>A0A133P4D8_FUSNU</name>
<dbReference type="AlphaFoldDB" id="A0A133P4D8"/>
<dbReference type="InterPro" id="IPR050953">
    <property type="entry name" value="N4_N6_ade-DNA_methylase"/>
</dbReference>
<sequence>MNKSSLKIFAIEARKELMEKMRTRLEILGITKNGIEKAKVIGKEVEVKGTLYPKESYDSLIRKYKQVGYEELIEESAYTWFNRLTALAFMEANEYIEEKMIFNNGVKNEPAIIDNYYEFEFFKNLDNDLQKELHNLRDENTPNSIEKLYSILMEEKCEDLSNIMPFMFKKKGTYSDILFPTGLLMENSLLVRLREEIGEEAPIELIGWLYQYYNSEKKDEVFEGLKKNKKITKENIPAATQLFTPDWIVKYMVENSLGKLALESTGINENLKNNWKYYIDSEKEENSEKIKIEDIKILDPAMGSGHILVYTFDLLFEMYENLGWSTKESVLSILKNNLYGLEIDERAGQLASFALMMKAREKFSRLFSVLKREENFKLNTLIIEESNSLSERIRNKIKNNNLNNLNKIIQEFEDAKEYGSILKLESIDKEILEREFNILKESFNNNEQETLIFNEDEMIIDINEELELIENLIKQHITLTNQYETVVTNPPYMGGKGFSPKLKTYVEKNYKDSKSDLFAVFIERCNEFTKKNCYTSMITMQSWMFLSSFETLRKNIIEKTEIKSLLQLGYGVIGIAFGTTVFSLKNSLPDESKGNYFRMFDKIAQNIQTEDCATLFRIAKNNDNFRYKFDEYSSENKISENIESNEKGNLIKFQAKQKDFEKIPGSPIAYWVSDKIREIFEKNQKLGDIGEAKQGIKTGENEKFLRLWNEVNYCKIGYNISNSEEALESKKKWFPYNKGGEFRKWYGNLEYLVNWENDGYEIKNFYDEKGKLRSRPQNIDYFFRKGITWSLISSGSFGVRTSNKGFLFDAAGSTLFLKNSKIQNYILGYLAGKINFHFLKITSPTISFEVGQIRLLPIILLDENNKNINIVNDLVQQNIDISKEEWDSRETSWDFEKLSLIDGKDLKTAYENYCNHWRDNFVQLHKNEEELNRLFIEIYDLQDEMDEKVAFEDITILKKEANIIQIDNSIPKEFSSESEKYLYDRGVSLEFNKDELVKQFLSYAIGCIMGRYSINKSGLIIANSDDILELSENKFIVKGTDGEIRQEIESKFLPDEFGIIPITDEKDFSNDIVEKVKEFIKFVYGEENLKDNLNFIAEALGNKDNKPAEEIIRTYFIKDFYADHLQRYQKRPIYWLMNSGKKNAFSCLFYMHRYEPLTVARVRADYLILYQEMLENKRKFIERQLSDDDISAKEKKNIEKQLKELDTLLKELREYANEVKHIAEQKIPLDLDDGVSVNYEKLGAILKKR</sequence>
<dbReference type="REBASE" id="169893">
    <property type="entry name" value="Fnu7757BORF781P"/>
</dbReference>
<dbReference type="PATRIC" id="fig|851.8.peg.785"/>
<keyword evidence="6" id="KW-0175">Coiled coil</keyword>
<dbReference type="GO" id="GO:0006304">
    <property type="term" value="P:DNA modification"/>
    <property type="evidence" value="ECO:0007669"/>
    <property type="project" value="InterPro"/>
</dbReference>
<dbReference type="NCBIfam" id="NF033452">
    <property type="entry name" value="BREX_1_MTaseX"/>
    <property type="match status" value="1"/>
</dbReference>
<dbReference type="EC" id="2.1.1.72" evidence="1"/>
<keyword evidence="9" id="KW-1185">Reference proteome</keyword>
<dbReference type="Proteomes" id="UP000070401">
    <property type="component" value="Unassembled WGS sequence"/>
</dbReference>
<protein>
    <recommendedName>
        <fullName evidence="1">site-specific DNA-methyltransferase (adenine-specific)</fullName>
        <ecNumber evidence="1">2.1.1.72</ecNumber>
    </recommendedName>
</protein>
<dbReference type="InterPro" id="IPR029063">
    <property type="entry name" value="SAM-dependent_MTases_sf"/>
</dbReference>
<reference evidence="9" key="1">
    <citation type="submission" date="2016-01" db="EMBL/GenBank/DDBJ databases">
        <authorList>
            <person name="Mitreva M."/>
            <person name="Pepin K.H."/>
            <person name="Mihindukulasuriya K.A."/>
            <person name="Fulton R."/>
            <person name="Fronick C."/>
            <person name="O'Laughlin M."/>
            <person name="Miner T."/>
            <person name="Herter B."/>
            <person name="Rosa B.A."/>
            <person name="Cordes M."/>
            <person name="Tomlinson C."/>
            <person name="Wollam A."/>
            <person name="Palsikar V.B."/>
            <person name="Mardis E.R."/>
            <person name="Wilson R.K."/>
        </authorList>
    </citation>
    <scope>NUCLEOTIDE SEQUENCE [LARGE SCALE GENOMIC DNA]</scope>
    <source>
        <strain evidence="9">MJR7757B</strain>
    </source>
</reference>
<evidence type="ECO:0000313" key="9">
    <source>
        <dbReference type="Proteomes" id="UP000070401"/>
    </source>
</evidence>
<dbReference type="InterPro" id="IPR011639">
    <property type="entry name" value="MethylTrfase_TaqI-like_dom"/>
</dbReference>
<dbReference type="GO" id="GO:0032259">
    <property type="term" value="P:methylation"/>
    <property type="evidence" value="ECO:0007669"/>
    <property type="project" value="UniProtKB-KW"/>
</dbReference>
<evidence type="ECO:0000256" key="3">
    <source>
        <dbReference type="ARBA" id="ARBA00022679"/>
    </source>
</evidence>
<dbReference type="PANTHER" id="PTHR33841">
    <property type="entry name" value="DNA METHYLTRANSFERASE YEEA-RELATED"/>
    <property type="match status" value="1"/>
</dbReference>
<keyword evidence="2" id="KW-0489">Methyltransferase</keyword>
<dbReference type="InterPro" id="IPR002052">
    <property type="entry name" value="DNA_methylase_N6_adenine_CS"/>
</dbReference>
<accession>A0A133P4D8</accession>
<organism evidence="8 9">
    <name type="scientific">Fusobacterium nucleatum</name>
    <dbReference type="NCBI Taxonomy" id="851"/>
    <lineage>
        <taxon>Bacteria</taxon>
        <taxon>Fusobacteriati</taxon>
        <taxon>Fusobacteriota</taxon>
        <taxon>Fusobacteriia</taxon>
        <taxon>Fusobacteriales</taxon>
        <taxon>Fusobacteriaceae</taxon>
        <taxon>Fusobacterium</taxon>
    </lineage>
</organism>
<dbReference type="GO" id="GO:0003676">
    <property type="term" value="F:nucleic acid binding"/>
    <property type="evidence" value="ECO:0007669"/>
    <property type="project" value="InterPro"/>
</dbReference>
<dbReference type="PANTHER" id="PTHR33841:SF1">
    <property type="entry name" value="DNA METHYLTRANSFERASE A"/>
    <property type="match status" value="1"/>
</dbReference>
<evidence type="ECO:0000256" key="4">
    <source>
        <dbReference type="ARBA" id="ARBA00022691"/>
    </source>
</evidence>
<comment type="caution">
    <text evidence="8">The sequence shown here is derived from an EMBL/GenBank/DDBJ whole genome shotgun (WGS) entry which is preliminary data.</text>
</comment>
<evidence type="ECO:0000313" key="8">
    <source>
        <dbReference type="EMBL" id="KXA23326.1"/>
    </source>
</evidence>
<dbReference type="PRINTS" id="PR00507">
    <property type="entry name" value="N12N6MTFRASE"/>
</dbReference>
<keyword evidence="4" id="KW-0949">S-adenosyl-L-methionine</keyword>
<evidence type="ECO:0000256" key="1">
    <source>
        <dbReference type="ARBA" id="ARBA00011900"/>
    </source>
</evidence>
<evidence type="ECO:0000259" key="7">
    <source>
        <dbReference type="Pfam" id="PF07669"/>
    </source>
</evidence>
<dbReference type="EMBL" id="LRPY01000069">
    <property type="protein sequence ID" value="KXA23326.1"/>
    <property type="molecule type" value="Genomic_DNA"/>
</dbReference>
<feature type="coiled-coil region" evidence="6">
    <location>
        <begin position="395"/>
        <end position="449"/>
    </location>
</feature>
<dbReference type="Gene3D" id="3.40.50.150">
    <property type="entry name" value="Vaccinia Virus protein VP39"/>
    <property type="match status" value="1"/>
</dbReference>
<feature type="coiled-coil region" evidence="6">
    <location>
        <begin position="1191"/>
        <end position="1225"/>
    </location>
</feature>
<dbReference type="PROSITE" id="PS00092">
    <property type="entry name" value="N6_MTASE"/>
    <property type="match status" value="1"/>
</dbReference>
<proteinExistence type="predicted"/>
<comment type="catalytic activity">
    <reaction evidence="5">
        <text>a 2'-deoxyadenosine in DNA + S-adenosyl-L-methionine = an N(6)-methyl-2'-deoxyadenosine in DNA + S-adenosyl-L-homocysteine + H(+)</text>
        <dbReference type="Rhea" id="RHEA:15197"/>
        <dbReference type="Rhea" id="RHEA-COMP:12418"/>
        <dbReference type="Rhea" id="RHEA-COMP:12419"/>
        <dbReference type="ChEBI" id="CHEBI:15378"/>
        <dbReference type="ChEBI" id="CHEBI:57856"/>
        <dbReference type="ChEBI" id="CHEBI:59789"/>
        <dbReference type="ChEBI" id="CHEBI:90615"/>
        <dbReference type="ChEBI" id="CHEBI:90616"/>
        <dbReference type="EC" id="2.1.1.72"/>
    </reaction>
</comment>
<dbReference type="RefSeq" id="WP_060798222.1">
    <property type="nucleotide sequence ID" value="NZ_KQ956662.1"/>
</dbReference>
<gene>
    <name evidence="8" type="ORF">HMPREF3221_00781</name>
</gene>